<evidence type="ECO:0000256" key="1">
    <source>
        <dbReference type="SAM" id="Phobius"/>
    </source>
</evidence>
<dbReference type="Gene3D" id="3.40.50.620">
    <property type="entry name" value="HUPs"/>
    <property type="match status" value="1"/>
</dbReference>
<dbReference type="RefSeq" id="WP_344882519.1">
    <property type="nucleotide sequence ID" value="NZ_BAABAL010000019.1"/>
</dbReference>
<dbReference type="EMBL" id="BAABAL010000019">
    <property type="protein sequence ID" value="GAA4028382.1"/>
    <property type="molecule type" value="Genomic_DNA"/>
</dbReference>
<proteinExistence type="predicted"/>
<dbReference type="InterPro" id="IPR014729">
    <property type="entry name" value="Rossmann-like_a/b/a_fold"/>
</dbReference>
<sequence length="332" mass="35321">MGKYGGIATASYVLSALWFLAFLVGLAVDRRRLRNGVYLVISLGFLAASAAISSPETARALVIPVLLVSPLLILGLSVLLMLNGVVMLWREGWRLANLLSLLLGIGILLVTVAAAFALTVKNPLFRSVVGATVGGLGYIAFVFGCFLLYSLLYVRIGHRGHADFIVVLGAGLEGDSVPAQLAGRLDKAREAASALPDATIIVSGGFGPDADVSEARAMADYLIAGGVPPERVVLEEKSRTTLQNLVFSEEIMAERLPGHRCVVITSSYHVLRAAAFARRAGVVGHVVGAPTAKYFWPSAFLREFVAILVDHKLKNAALCALCSFFGLLALRF</sequence>
<dbReference type="Proteomes" id="UP001501747">
    <property type="component" value="Unassembled WGS sequence"/>
</dbReference>
<name>A0ABP7TM61_9PSEU</name>
<evidence type="ECO:0000259" key="2">
    <source>
        <dbReference type="Pfam" id="PF02698"/>
    </source>
</evidence>
<feature type="transmembrane region" description="Helical" evidence="1">
    <location>
        <begin position="60"/>
        <end position="86"/>
    </location>
</feature>
<keyword evidence="1" id="KW-0812">Transmembrane</keyword>
<accession>A0ABP7TM61</accession>
<dbReference type="CDD" id="cd06259">
    <property type="entry name" value="YdcF-like"/>
    <property type="match status" value="1"/>
</dbReference>
<keyword evidence="4" id="KW-1185">Reference proteome</keyword>
<dbReference type="PANTHER" id="PTHR30336">
    <property type="entry name" value="INNER MEMBRANE PROTEIN, PROBABLE PERMEASE"/>
    <property type="match status" value="1"/>
</dbReference>
<feature type="domain" description="DUF218" evidence="2">
    <location>
        <begin position="163"/>
        <end position="304"/>
    </location>
</feature>
<evidence type="ECO:0000313" key="3">
    <source>
        <dbReference type="EMBL" id="GAA4028382.1"/>
    </source>
</evidence>
<dbReference type="PANTHER" id="PTHR30336:SF4">
    <property type="entry name" value="ENVELOPE BIOGENESIS FACTOR ELYC"/>
    <property type="match status" value="1"/>
</dbReference>
<gene>
    <name evidence="3" type="ORF">GCM10022247_61700</name>
</gene>
<organism evidence="3 4">
    <name type="scientific">Allokutzneria multivorans</name>
    <dbReference type="NCBI Taxonomy" id="1142134"/>
    <lineage>
        <taxon>Bacteria</taxon>
        <taxon>Bacillati</taxon>
        <taxon>Actinomycetota</taxon>
        <taxon>Actinomycetes</taxon>
        <taxon>Pseudonocardiales</taxon>
        <taxon>Pseudonocardiaceae</taxon>
        <taxon>Allokutzneria</taxon>
    </lineage>
</organism>
<evidence type="ECO:0000313" key="4">
    <source>
        <dbReference type="Proteomes" id="UP001501747"/>
    </source>
</evidence>
<feature type="transmembrane region" description="Helical" evidence="1">
    <location>
        <begin position="35"/>
        <end position="54"/>
    </location>
</feature>
<dbReference type="InterPro" id="IPR003848">
    <property type="entry name" value="DUF218"/>
</dbReference>
<comment type="caution">
    <text evidence="3">The sequence shown here is derived from an EMBL/GenBank/DDBJ whole genome shotgun (WGS) entry which is preliminary data.</text>
</comment>
<feature type="transmembrane region" description="Helical" evidence="1">
    <location>
        <begin position="6"/>
        <end position="28"/>
    </location>
</feature>
<reference evidence="4" key="1">
    <citation type="journal article" date="2019" name="Int. J. Syst. Evol. Microbiol.">
        <title>The Global Catalogue of Microorganisms (GCM) 10K type strain sequencing project: providing services to taxonomists for standard genome sequencing and annotation.</title>
        <authorList>
            <consortium name="The Broad Institute Genomics Platform"/>
            <consortium name="The Broad Institute Genome Sequencing Center for Infectious Disease"/>
            <person name="Wu L."/>
            <person name="Ma J."/>
        </authorList>
    </citation>
    <scope>NUCLEOTIDE SEQUENCE [LARGE SCALE GENOMIC DNA]</scope>
    <source>
        <strain evidence="4">JCM 17342</strain>
    </source>
</reference>
<keyword evidence="1" id="KW-0472">Membrane</keyword>
<keyword evidence="1" id="KW-1133">Transmembrane helix</keyword>
<dbReference type="InterPro" id="IPR051599">
    <property type="entry name" value="Cell_Envelope_Assoc"/>
</dbReference>
<feature type="transmembrane region" description="Helical" evidence="1">
    <location>
        <begin position="98"/>
        <end position="118"/>
    </location>
</feature>
<dbReference type="Pfam" id="PF02698">
    <property type="entry name" value="DUF218"/>
    <property type="match status" value="1"/>
</dbReference>
<protein>
    <submittedName>
        <fullName evidence="3">YdcF family protein</fullName>
    </submittedName>
</protein>
<feature type="transmembrane region" description="Helical" evidence="1">
    <location>
        <begin position="124"/>
        <end position="149"/>
    </location>
</feature>